<dbReference type="EMBL" id="SRLO01000438">
    <property type="protein sequence ID" value="TNN56054.1"/>
    <property type="molecule type" value="Genomic_DNA"/>
</dbReference>
<dbReference type="AlphaFoldDB" id="A0A4Z2GTW6"/>
<gene>
    <name evidence="1" type="ORF">EYF80_033770</name>
</gene>
<reference evidence="1 2" key="1">
    <citation type="submission" date="2019-03" db="EMBL/GenBank/DDBJ databases">
        <title>First draft genome of Liparis tanakae, snailfish: a comprehensive survey of snailfish specific genes.</title>
        <authorList>
            <person name="Kim W."/>
            <person name="Song I."/>
            <person name="Jeong J.-H."/>
            <person name="Kim D."/>
            <person name="Kim S."/>
            <person name="Ryu S."/>
            <person name="Song J.Y."/>
            <person name="Lee S.K."/>
        </authorList>
    </citation>
    <scope>NUCLEOTIDE SEQUENCE [LARGE SCALE GENOMIC DNA]</scope>
    <source>
        <tissue evidence="1">Muscle</tissue>
    </source>
</reference>
<evidence type="ECO:0000313" key="1">
    <source>
        <dbReference type="EMBL" id="TNN56054.1"/>
    </source>
</evidence>
<comment type="caution">
    <text evidence="1">The sequence shown here is derived from an EMBL/GenBank/DDBJ whole genome shotgun (WGS) entry which is preliminary data.</text>
</comment>
<proteinExistence type="predicted"/>
<protein>
    <submittedName>
        <fullName evidence="1">Uncharacterized protein</fullName>
    </submittedName>
</protein>
<keyword evidence="2" id="KW-1185">Reference proteome</keyword>
<accession>A0A4Z2GTW6</accession>
<name>A0A4Z2GTW6_9TELE</name>
<sequence length="229" mass="25957">MVDVEGLDTLEEVEVVFREGELLHLSAPLHQIRDLLFHLSDCVFSLFLCASLLLFYRSDELVQFPLHRLLQTSEDLNTFCFLSVCLFLTELHVVLDLLNLQASLLDHLLSFSLRLLQLDLLSFTFLFQRNNIVHLVVQHTAERADTRLVGPTEQLQRFIVLQTHPVFQVLHRVSGRCDLRGRVIKTLDDRWPDASALYLAGAAPAFLHAAAARRHGSQLKSDQLAVGPA</sequence>
<evidence type="ECO:0000313" key="2">
    <source>
        <dbReference type="Proteomes" id="UP000314294"/>
    </source>
</evidence>
<dbReference type="Proteomes" id="UP000314294">
    <property type="component" value="Unassembled WGS sequence"/>
</dbReference>
<organism evidence="1 2">
    <name type="scientific">Liparis tanakae</name>
    <name type="common">Tanaka's snailfish</name>
    <dbReference type="NCBI Taxonomy" id="230148"/>
    <lineage>
        <taxon>Eukaryota</taxon>
        <taxon>Metazoa</taxon>
        <taxon>Chordata</taxon>
        <taxon>Craniata</taxon>
        <taxon>Vertebrata</taxon>
        <taxon>Euteleostomi</taxon>
        <taxon>Actinopterygii</taxon>
        <taxon>Neopterygii</taxon>
        <taxon>Teleostei</taxon>
        <taxon>Neoteleostei</taxon>
        <taxon>Acanthomorphata</taxon>
        <taxon>Eupercaria</taxon>
        <taxon>Perciformes</taxon>
        <taxon>Cottioidei</taxon>
        <taxon>Cottales</taxon>
        <taxon>Liparidae</taxon>
        <taxon>Liparis</taxon>
    </lineage>
</organism>